<dbReference type="AlphaFoldDB" id="A0A317C7R2"/>
<sequence length="129" mass="14796">MSQDQYPSLTEMDVTRPEQIKHYTLHIEGNIDVLKIFYERKKGSFLPERKTFRFGRSAKMIATGDRNNPTSQVNEISPFLLAAIAELDSIVSAHKSVVDMKEHALERLSQLEQEIASAHEEIRTLLKKL</sequence>
<dbReference type="Pfam" id="PF11944">
    <property type="entry name" value="DUF3461"/>
    <property type="match status" value="1"/>
</dbReference>
<reference evidence="2 3" key="1">
    <citation type="submission" date="2018-05" db="EMBL/GenBank/DDBJ databases">
        <title>Leucothrix arctica sp. nov., isolated from Arctic seawater.</title>
        <authorList>
            <person name="Choi A."/>
            <person name="Baek K."/>
        </authorList>
    </citation>
    <scope>NUCLEOTIDE SEQUENCE [LARGE SCALE GENOMIC DNA]</scope>
    <source>
        <strain evidence="2 3">IMCC9719</strain>
    </source>
</reference>
<organism evidence="2 3">
    <name type="scientific">Leucothrix arctica</name>
    <dbReference type="NCBI Taxonomy" id="1481894"/>
    <lineage>
        <taxon>Bacteria</taxon>
        <taxon>Pseudomonadati</taxon>
        <taxon>Pseudomonadota</taxon>
        <taxon>Gammaproteobacteria</taxon>
        <taxon>Thiotrichales</taxon>
        <taxon>Thiotrichaceae</taxon>
        <taxon>Leucothrix</taxon>
    </lineage>
</organism>
<protein>
    <submittedName>
        <fullName evidence="2">DUF3461 domain-containing protein</fullName>
    </submittedName>
</protein>
<dbReference type="EMBL" id="QGKL01000039">
    <property type="protein sequence ID" value="PWQ94508.1"/>
    <property type="molecule type" value="Genomic_DNA"/>
</dbReference>
<keyword evidence="1" id="KW-0175">Coiled coil</keyword>
<dbReference type="InterPro" id="IPR020911">
    <property type="entry name" value="UPF0325"/>
</dbReference>
<dbReference type="OrthoDB" id="5624524at2"/>
<dbReference type="Proteomes" id="UP000245506">
    <property type="component" value="Unassembled WGS sequence"/>
</dbReference>
<comment type="caution">
    <text evidence="2">The sequence shown here is derived from an EMBL/GenBank/DDBJ whole genome shotgun (WGS) entry which is preliminary data.</text>
</comment>
<accession>A0A317C7R2</accession>
<keyword evidence="3" id="KW-1185">Reference proteome</keyword>
<evidence type="ECO:0000256" key="1">
    <source>
        <dbReference type="SAM" id="Coils"/>
    </source>
</evidence>
<name>A0A317C7R2_9GAMM</name>
<gene>
    <name evidence="2" type="ORF">DKT75_14515</name>
</gene>
<evidence type="ECO:0000313" key="3">
    <source>
        <dbReference type="Proteomes" id="UP000245506"/>
    </source>
</evidence>
<proteinExistence type="predicted"/>
<evidence type="ECO:0000313" key="2">
    <source>
        <dbReference type="EMBL" id="PWQ94508.1"/>
    </source>
</evidence>
<feature type="coiled-coil region" evidence="1">
    <location>
        <begin position="94"/>
        <end position="128"/>
    </location>
</feature>
<dbReference type="RefSeq" id="WP_109824157.1">
    <property type="nucleotide sequence ID" value="NZ_QGKL01000039.1"/>
</dbReference>